<gene>
    <name evidence="2" type="ORF">NITMOv2_2220</name>
</gene>
<evidence type="ECO:0000313" key="3">
    <source>
        <dbReference type="Proteomes" id="UP000069205"/>
    </source>
</evidence>
<evidence type="ECO:0000313" key="2">
    <source>
        <dbReference type="EMBL" id="ALA58636.1"/>
    </source>
</evidence>
<dbReference type="EMBL" id="CP011801">
    <property type="protein sequence ID" value="ALA58636.1"/>
    <property type="molecule type" value="Genomic_DNA"/>
</dbReference>
<evidence type="ECO:0000256" key="1">
    <source>
        <dbReference type="SAM" id="MobiDB-lite"/>
    </source>
</evidence>
<accession>A0A0K2GCF0</accession>
<dbReference type="PATRIC" id="fig|42253.5.peg.2187"/>
<name>A0A0K2GCF0_NITMO</name>
<feature type="compositionally biased region" description="Basic residues" evidence="1">
    <location>
        <begin position="82"/>
        <end position="92"/>
    </location>
</feature>
<proteinExistence type="predicted"/>
<dbReference type="AlphaFoldDB" id="A0A0K2GCF0"/>
<dbReference type="KEGG" id="nmv:NITMOv2_2220"/>
<feature type="region of interest" description="Disordered" evidence="1">
    <location>
        <begin position="44"/>
        <end position="92"/>
    </location>
</feature>
<keyword evidence="3" id="KW-1185">Reference proteome</keyword>
<sequence length="92" mass="10300">MRTPDLMKALESFSEIMKEKKHVAEKERDIVARLNRAIGSMGYHIVPMNGQPAEKRRGRPLGSKNKPKKHEAASMNGAAKRGPGRPRLRKVA</sequence>
<dbReference type="Proteomes" id="UP000069205">
    <property type="component" value="Chromosome"/>
</dbReference>
<dbReference type="RefSeq" id="WP_053379779.1">
    <property type="nucleotide sequence ID" value="NZ_CP011801.1"/>
</dbReference>
<protein>
    <submittedName>
        <fullName evidence="2">Uncharacterized protein</fullName>
    </submittedName>
</protein>
<organism evidence="2 3">
    <name type="scientific">Nitrospira moscoviensis</name>
    <dbReference type="NCBI Taxonomy" id="42253"/>
    <lineage>
        <taxon>Bacteria</taxon>
        <taxon>Pseudomonadati</taxon>
        <taxon>Nitrospirota</taxon>
        <taxon>Nitrospiria</taxon>
        <taxon>Nitrospirales</taxon>
        <taxon>Nitrospiraceae</taxon>
        <taxon>Nitrospira</taxon>
    </lineage>
</organism>
<reference evidence="2 3" key="1">
    <citation type="journal article" date="2015" name="Proc. Natl. Acad. Sci. U.S.A.">
        <title>Expanded metabolic versatility of ubiquitous nitrite-oxidizing bacteria from the genus Nitrospira.</title>
        <authorList>
            <person name="Koch H."/>
            <person name="Lucker S."/>
            <person name="Albertsen M."/>
            <person name="Kitzinger K."/>
            <person name="Herbold C."/>
            <person name="Spieck E."/>
            <person name="Nielsen P.H."/>
            <person name="Wagner M."/>
            <person name="Daims H."/>
        </authorList>
    </citation>
    <scope>NUCLEOTIDE SEQUENCE [LARGE SCALE GENOMIC DNA]</scope>
    <source>
        <strain evidence="2 3">NSP M-1</strain>
    </source>
</reference>